<keyword evidence="1" id="KW-1133">Transmembrane helix</keyword>
<feature type="transmembrane region" description="Helical" evidence="1">
    <location>
        <begin position="38"/>
        <end position="62"/>
    </location>
</feature>
<reference evidence="2 3" key="1">
    <citation type="submission" date="2015-01" db="EMBL/GenBank/DDBJ databases">
        <title>Enhanced salinomycin production by adjusting the supply of polyketide extender units in Streptomyce albus DSM 41398.</title>
        <authorList>
            <person name="Lu C."/>
        </authorList>
    </citation>
    <scope>NUCLEOTIDE SEQUENCE [LARGE SCALE GENOMIC DNA]</scope>
    <source>
        <strain evidence="3">ATCC 21838 / DSM 41398 / FERM P-419 / JCM 4703 / NBRC 107858</strain>
    </source>
</reference>
<accession>A0A0B5F0H0</accession>
<sequence length="66" mass="6611">MNEQGTATPRAAGLALFALVAAVGLIAVLLLGDAWSGWAVYPLLTVGVLVVAGSVGALVKVLRHDG</sequence>
<evidence type="ECO:0000256" key="1">
    <source>
        <dbReference type="SAM" id="Phobius"/>
    </source>
</evidence>
<dbReference type="EMBL" id="CP010519">
    <property type="protein sequence ID" value="AJE84336.1"/>
    <property type="molecule type" value="Genomic_DNA"/>
</dbReference>
<organism evidence="2 3">
    <name type="scientific">Streptomyces albus (strain ATCC 21838 / DSM 41398 / FERM P-419 / JCM 4703 / NBRC 107858)</name>
    <dbReference type="NCBI Taxonomy" id="1081613"/>
    <lineage>
        <taxon>Bacteria</taxon>
        <taxon>Bacillati</taxon>
        <taxon>Actinomycetota</taxon>
        <taxon>Actinomycetes</taxon>
        <taxon>Kitasatosporales</taxon>
        <taxon>Streptomycetaceae</taxon>
        <taxon>Streptomyces</taxon>
    </lineage>
</organism>
<proteinExistence type="predicted"/>
<name>A0A0B5F0H0_STRA4</name>
<dbReference type="AlphaFoldDB" id="A0A0B5F0H0"/>
<dbReference type="Proteomes" id="UP000031523">
    <property type="component" value="Chromosome"/>
</dbReference>
<keyword evidence="1" id="KW-0472">Membrane</keyword>
<keyword evidence="1" id="KW-0812">Transmembrane</keyword>
<evidence type="ECO:0000313" key="3">
    <source>
        <dbReference type="Proteomes" id="UP000031523"/>
    </source>
</evidence>
<protein>
    <submittedName>
        <fullName evidence="2">Uncharacterized protein</fullName>
    </submittedName>
</protein>
<feature type="transmembrane region" description="Helical" evidence="1">
    <location>
        <begin position="12"/>
        <end position="32"/>
    </location>
</feature>
<evidence type="ECO:0000313" key="2">
    <source>
        <dbReference type="EMBL" id="AJE84336.1"/>
    </source>
</evidence>
<keyword evidence="3" id="KW-1185">Reference proteome</keyword>
<dbReference type="KEGG" id="sals:SLNWT_3960"/>
<gene>
    <name evidence="2" type="ORF">SLNWT_3960</name>
</gene>